<dbReference type="InterPro" id="IPR003821">
    <property type="entry name" value="DXP_reductoisomerase"/>
</dbReference>
<dbReference type="EMBL" id="JALEMU010000058">
    <property type="protein sequence ID" value="MCI5755366.1"/>
    <property type="molecule type" value="Genomic_DNA"/>
</dbReference>
<evidence type="ECO:0000256" key="8">
    <source>
        <dbReference type="ARBA" id="ARBA00048543"/>
    </source>
</evidence>
<dbReference type="NCBIfam" id="TIGR00243">
    <property type="entry name" value="Dxr"/>
    <property type="match status" value="1"/>
</dbReference>
<feature type="binding site" evidence="9">
    <location>
        <position position="13"/>
    </location>
    <ligand>
        <name>NADPH</name>
        <dbReference type="ChEBI" id="CHEBI:57783"/>
    </ligand>
</feature>
<feature type="binding site" evidence="9">
    <location>
        <position position="11"/>
    </location>
    <ligand>
        <name>NADPH</name>
        <dbReference type="ChEBI" id="CHEBI:57783"/>
    </ligand>
</feature>
<dbReference type="InterPro" id="IPR013644">
    <property type="entry name" value="DXP_reductoisomerase_C"/>
</dbReference>
<feature type="domain" description="DXP reductoisomerase C-terminal" evidence="12">
    <location>
        <begin position="255"/>
        <end position="371"/>
    </location>
</feature>
<evidence type="ECO:0000256" key="1">
    <source>
        <dbReference type="ARBA" id="ARBA00005094"/>
    </source>
</evidence>
<evidence type="ECO:0000259" key="11">
    <source>
        <dbReference type="Pfam" id="PF08436"/>
    </source>
</evidence>
<comment type="similarity">
    <text evidence="2 9">Belongs to the DXR family.</text>
</comment>
<feature type="binding site" evidence="9">
    <location>
        <position position="147"/>
    </location>
    <ligand>
        <name>Mn(2+)</name>
        <dbReference type="ChEBI" id="CHEBI:29035"/>
    </ligand>
</feature>
<dbReference type="InterPro" id="IPR026877">
    <property type="entry name" value="DXPR_C"/>
</dbReference>
<keyword evidence="3 9" id="KW-0479">Metal-binding</keyword>
<dbReference type="GO" id="GO:0051484">
    <property type="term" value="P:isopentenyl diphosphate biosynthetic process, methylerythritol 4-phosphate pathway involved in terpenoid biosynthetic process"/>
    <property type="evidence" value="ECO:0007669"/>
    <property type="project" value="TreeGrafter"/>
</dbReference>
<dbReference type="Pfam" id="PF02670">
    <property type="entry name" value="DXP_reductoisom"/>
    <property type="match status" value="1"/>
</dbReference>
<dbReference type="Gene3D" id="1.10.1740.10">
    <property type="match status" value="1"/>
</dbReference>
<dbReference type="InterPro" id="IPR013512">
    <property type="entry name" value="DXP_reductoisomerase_N"/>
</dbReference>
<dbReference type="InterPro" id="IPR036291">
    <property type="entry name" value="NAD(P)-bd_dom_sf"/>
</dbReference>
<feature type="binding site" evidence="9">
    <location>
        <position position="149"/>
    </location>
    <ligand>
        <name>Mn(2+)</name>
        <dbReference type="ChEBI" id="CHEBI:29035"/>
    </ligand>
</feature>
<protein>
    <recommendedName>
        <fullName evidence="9">1-deoxy-D-xylulose 5-phosphate reductoisomerase</fullName>
        <shortName evidence="9">DXP reductoisomerase</shortName>
        <ecNumber evidence="9">1.1.1.267</ecNumber>
    </recommendedName>
    <alternativeName>
        <fullName evidence="9">1-deoxyxylulose-5-phosphate reductoisomerase</fullName>
    </alternativeName>
    <alternativeName>
        <fullName evidence="9">2-C-methyl-D-erythritol 4-phosphate synthase</fullName>
    </alternativeName>
</protein>
<feature type="binding site" evidence="9">
    <location>
        <position position="148"/>
    </location>
    <ligand>
        <name>1-deoxy-D-xylulose 5-phosphate</name>
        <dbReference type="ChEBI" id="CHEBI:57792"/>
    </ligand>
</feature>
<name>A0AAE3FFG0_9BACT</name>
<organism evidence="13 14">
    <name type="scientific">Candidatus Colimorpha enterica</name>
    <dbReference type="NCBI Taxonomy" id="3083063"/>
    <lineage>
        <taxon>Bacteria</taxon>
        <taxon>Pseudomonadati</taxon>
        <taxon>Bacteroidota</taxon>
        <taxon>Bacteroidia</taxon>
        <taxon>Bacteroidales</taxon>
        <taxon>Candidatus Colimorpha</taxon>
    </lineage>
</organism>
<dbReference type="SUPFAM" id="SSF51735">
    <property type="entry name" value="NAD(P)-binding Rossmann-fold domains"/>
    <property type="match status" value="1"/>
</dbReference>
<evidence type="ECO:0000256" key="9">
    <source>
        <dbReference type="HAMAP-Rule" id="MF_00183"/>
    </source>
</evidence>
<feature type="binding site" evidence="9">
    <location>
        <position position="123"/>
    </location>
    <ligand>
        <name>NADPH</name>
        <dbReference type="ChEBI" id="CHEBI:57783"/>
    </ligand>
</feature>
<keyword evidence="5 9" id="KW-0560">Oxidoreductase</keyword>
<dbReference type="SUPFAM" id="SSF69055">
    <property type="entry name" value="1-deoxy-D-xylulose-5-phosphate reductoisomerase, C-terminal domain"/>
    <property type="match status" value="1"/>
</dbReference>
<comment type="catalytic activity">
    <reaction evidence="8">
        <text>2-C-methyl-D-erythritol 4-phosphate + NADP(+) = 1-deoxy-D-xylulose 5-phosphate + NADPH + H(+)</text>
        <dbReference type="Rhea" id="RHEA:13717"/>
        <dbReference type="ChEBI" id="CHEBI:15378"/>
        <dbReference type="ChEBI" id="CHEBI:57783"/>
        <dbReference type="ChEBI" id="CHEBI:57792"/>
        <dbReference type="ChEBI" id="CHEBI:58262"/>
        <dbReference type="ChEBI" id="CHEBI:58349"/>
        <dbReference type="EC" id="1.1.1.267"/>
    </reaction>
    <physiologicalReaction direction="right-to-left" evidence="8">
        <dbReference type="Rhea" id="RHEA:13719"/>
    </physiologicalReaction>
</comment>
<dbReference type="GO" id="GO:0070402">
    <property type="term" value="F:NADPH binding"/>
    <property type="evidence" value="ECO:0007669"/>
    <property type="project" value="InterPro"/>
</dbReference>
<feature type="domain" description="1-deoxy-D-xylulose 5-phosphate reductoisomerase C-terminal" evidence="11">
    <location>
        <begin position="143"/>
        <end position="223"/>
    </location>
</feature>
<evidence type="ECO:0000256" key="5">
    <source>
        <dbReference type="ARBA" id="ARBA00023002"/>
    </source>
</evidence>
<dbReference type="Pfam" id="PF08436">
    <property type="entry name" value="DXP_redisom_C"/>
    <property type="match status" value="1"/>
</dbReference>
<dbReference type="Pfam" id="PF13288">
    <property type="entry name" value="DXPR_C"/>
    <property type="match status" value="1"/>
</dbReference>
<dbReference type="InterPro" id="IPR036169">
    <property type="entry name" value="DXPR_C_sf"/>
</dbReference>
<dbReference type="GO" id="GO:0030145">
    <property type="term" value="F:manganese ion binding"/>
    <property type="evidence" value="ECO:0007669"/>
    <property type="project" value="TreeGrafter"/>
</dbReference>
<dbReference type="SUPFAM" id="SSF55347">
    <property type="entry name" value="Glyceraldehyde-3-phosphate dehydrogenase-like, C-terminal domain"/>
    <property type="match status" value="1"/>
</dbReference>
<evidence type="ECO:0000256" key="6">
    <source>
        <dbReference type="ARBA" id="ARBA00023211"/>
    </source>
</evidence>
<dbReference type="PANTHER" id="PTHR30525">
    <property type="entry name" value="1-DEOXY-D-XYLULOSE 5-PHOSPHATE REDUCTOISOMERASE"/>
    <property type="match status" value="1"/>
</dbReference>
<keyword evidence="6 9" id="KW-0464">Manganese</keyword>
<proteinExistence type="inferred from homology"/>
<sequence length="383" mass="40684">MTEKTAVLGSTGSVGRQALDVCRHRNIKVTALSAGSNISLLEEQIREFSPGLCAVADGRAAADLAVRVADTGTRIISGKNSAEVIASEADADTVLNSVSGIAGLRPTLAAIRAGKRLALANKESLVTYGKVVMAEAERRGVMILPVDSEHSAVFQCLSGQKIKKIILTASGGPFFGKKREELARITPADALAHPTWSMGNRITVDSATLMNKGFEVIEAVMLFGVTPEQVGVVVHRESIIHSMVEYTDNAVIAQMGAPDMRLCVQYALTYPERYDSPVAELDLVKLSRLTFAEPDGEAFPLLPLAYRAVKRGGVVPAVMNGADEAAVAMFLDGRISFTDISDIVSAVTENAPEVECPTLEDIEAADREARRMAAEMAAGRAGV</sequence>
<evidence type="ECO:0000256" key="3">
    <source>
        <dbReference type="ARBA" id="ARBA00022723"/>
    </source>
</evidence>
<evidence type="ECO:0000313" key="14">
    <source>
        <dbReference type="Proteomes" id="UP001139365"/>
    </source>
</evidence>
<reference evidence="13 14" key="1">
    <citation type="submission" date="2022-03" db="EMBL/GenBank/DDBJ databases">
        <title>Metagenome-assembled genomes from swine fecal metagenomes.</title>
        <authorList>
            <person name="Holman D.B."/>
            <person name="Kommadath A."/>
        </authorList>
    </citation>
    <scope>NUCLEOTIDE SEQUENCE [LARGE SCALE GENOMIC DNA]</scope>
    <source>
        <strain evidence="13">SUG147</strain>
    </source>
</reference>
<dbReference type="PANTHER" id="PTHR30525:SF0">
    <property type="entry name" value="1-DEOXY-D-XYLULOSE 5-PHOSPHATE REDUCTOISOMERASE, CHLOROPLASTIC"/>
    <property type="match status" value="1"/>
</dbReference>
<feature type="binding site" evidence="9">
    <location>
        <position position="193"/>
    </location>
    <ligand>
        <name>1-deoxy-D-xylulose 5-phosphate</name>
        <dbReference type="ChEBI" id="CHEBI:57792"/>
    </ligand>
</feature>
<keyword evidence="4 9" id="KW-0521">NADP</keyword>
<evidence type="ECO:0000256" key="4">
    <source>
        <dbReference type="ARBA" id="ARBA00022857"/>
    </source>
</evidence>
<feature type="binding site" evidence="9">
    <location>
        <position position="14"/>
    </location>
    <ligand>
        <name>NADPH</name>
        <dbReference type="ChEBI" id="CHEBI:57783"/>
    </ligand>
</feature>
<dbReference type="NCBIfam" id="NF009114">
    <property type="entry name" value="PRK12464.1"/>
    <property type="match status" value="1"/>
</dbReference>
<feature type="binding site" evidence="9">
    <location>
        <position position="149"/>
    </location>
    <ligand>
        <name>1-deoxy-D-xylulose 5-phosphate</name>
        <dbReference type="ChEBI" id="CHEBI:57792"/>
    </ligand>
</feature>
<feature type="binding site" evidence="9">
    <location>
        <position position="35"/>
    </location>
    <ligand>
        <name>NADPH</name>
        <dbReference type="ChEBI" id="CHEBI:57783"/>
    </ligand>
</feature>
<evidence type="ECO:0000256" key="2">
    <source>
        <dbReference type="ARBA" id="ARBA00006825"/>
    </source>
</evidence>
<dbReference type="Gene3D" id="3.40.50.720">
    <property type="entry name" value="NAD(P)-binding Rossmann-like Domain"/>
    <property type="match status" value="1"/>
</dbReference>
<comment type="cofactor">
    <cofactor evidence="9">
        <name>Mg(2+)</name>
        <dbReference type="ChEBI" id="CHEBI:18420"/>
    </cofactor>
    <cofactor evidence="9">
        <name>Mn(2+)</name>
        <dbReference type="ChEBI" id="CHEBI:29035"/>
    </cofactor>
</comment>
<feature type="binding site" evidence="9">
    <location>
        <position position="122"/>
    </location>
    <ligand>
        <name>1-deoxy-D-xylulose 5-phosphate</name>
        <dbReference type="ChEBI" id="CHEBI:57792"/>
    </ligand>
</feature>
<feature type="domain" description="1-deoxy-D-xylulose 5-phosphate reductoisomerase N-terminal" evidence="10">
    <location>
        <begin position="6"/>
        <end position="129"/>
    </location>
</feature>
<evidence type="ECO:0000259" key="10">
    <source>
        <dbReference type="Pfam" id="PF02670"/>
    </source>
</evidence>
<comment type="caution">
    <text evidence="9">Lacks conserved residue(s) required for the propagation of feature annotation.</text>
</comment>
<dbReference type="FunFam" id="3.40.50.720:FF:000045">
    <property type="entry name" value="1-deoxy-D-xylulose 5-phosphate reductoisomerase"/>
    <property type="match status" value="1"/>
</dbReference>
<gene>
    <name evidence="9" type="primary">dxr</name>
    <name evidence="13" type="ORF">MR241_03625</name>
</gene>
<evidence type="ECO:0000313" key="13">
    <source>
        <dbReference type="EMBL" id="MCI5755366.1"/>
    </source>
</evidence>
<keyword evidence="7 9" id="KW-0414">Isoprene biosynthesis</keyword>
<feature type="binding site" evidence="9">
    <location>
        <position position="206"/>
    </location>
    <ligand>
        <name>1-deoxy-D-xylulose 5-phosphate</name>
        <dbReference type="ChEBI" id="CHEBI:57792"/>
    </ligand>
</feature>
<dbReference type="AlphaFoldDB" id="A0AAE3FFG0"/>
<feature type="binding site" evidence="9">
    <location>
        <position position="170"/>
    </location>
    <ligand>
        <name>1-deoxy-D-xylulose 5-phosphate</name>
        <dbReference type="ChEBI" id="CHEBI:57792"/>
    </ligand>
</feature>
<comment type="caution">
    <text evidence="13">The sequence shown here is derived from an EMBL/GenBank/DDBJ whole genome shotgun (WGS) entry which is preliminary data.</text>
</comment>
<evidence type="ECO:0000256" key="7">
    <source>
        <dbReference type="ARBA" id="ARBA00023229"/>
    </source>
</evidence>
<evidence type="ECO:0000259" key="12">
    <source>
        <dbReference type="Pfam" id="PF13288"/>
    </source>
</evidence>
<keyword evidence="9" id="KW-0460">Magnesium</keyword>
<feature type="binding site" evidence="9">
    <location>
        <position position="212"/>
    </location>
    <ligand>
        <name>1-deoxy-D-xylulose 5-phosphate</name>
        <dbReference type="ChEBI" id="CHEBI:57792"/>
    </ligand>
</feature>
<comment type="function">
    <text evidence="9">Catalyzes the NADPH-dependent rearrangement and reduction of 1-deoxy-D-xylulose-5-phosphate (DXP) to 2-C-methyl-D-erythritol 4-phosphate (MEP).</text>
</comment>
<feature type="binding site" evidence="9">
    <location>
        <position position="37"/>
    </location>
    <ligand>
        <name>NADPH</name>
        <dbReference type="ChEBI" id="CHEBI:57783"/>
    </ligand>
</feature>
<dbReference type="GO" id="GO:0030604">
    <property type="term" value="F:1-deoxy-D-xylulose-5-phosphate reductoisomerase activity"/>
    <property type="evidence" value="ECO:0007669"/>
    <property type="project" value="UniProtKB-UniRule"/>
</dbReference>
<feature type="binding site" evidence="9">
    <location>
        <position position="215"/>
    </location>
    <ligand>
        <name>Mn(2+)</name>
        <dbReference type="ChEBI" id="CHEBI:29035"/>
    </ligand>
</feature>
<accession>A0AAE3FFG0</accession>
<dbReference type="Proteomes" id="UP001139365">
    <property type="component" value="Unassembled WGS sequence"/>
</dbReference>
<feature type="binding site" evidence="9">
    <location>
        <position position="121"/>
    </location>
    <ligand>
        <name>NADPH</name>
        <dbReference type="ChEBI" id="CHEBI:57783"/>
    </ligand>
</feature>
<feature type="binding site" evidence="9">
    <location>
        <position position="12"/>
    </location>
    <ligand>
        <name>NADPH</name>
        <dbReference type="ChEBI" id="CHEBI:57783"/>
    </ligand>
</feature>
<dbReference type="EC" id="1.1.1.267" evidence="9"/>
<dbReference type="PIRSF" id="PIRSF006205">
    <property type="entry name" value="Dxp_reductismrs"/>
    <property type="match status" value="1"/>
</dbReference>
<feature type="binding site" evidence="9">
    <location>
        <position position="199"/>
    </location>
    <ligand>
        <name>NADPH</name>
        <dbReference type="ChEBI" id="CHEBI:57783"/>
    </ligand>
</feature>
<dbReference type="HAMAP" id="MF_00183">
    <property type="entry name" value="DXP_reductoisom"/>
    <property type="match status" value="1"/>
</dbReference>
<feature type="binding site" evidence="9">
    <location>
        <position position="211"/>
    </location>
    <ligand>
        <name>1-deoxy-D-xylulose 5-phosphate</name>
        <dbReference type="ChEBI" id="CHEBI:57792"/>
    </ligand>
</feature>
<comment type="pathway">
    <text evidence="1 9">Isoprenoid biosynthesis; isopentenyl diphosphate biosynthesis via DXP pathway; isopentenyl diphosphate from 1-deoxy-D-xylulose 5-phosphate: step 1/6.</text>
</comment>
<feature type="binding site" evidence="9">
    <location>
        <position position="215"/>
    </location>
    <ligand>
        <name>1-deoxy-D-xylulose 5-phosphate</name>
        <dbReference type="ChEBI" id="CHEBI:57792"/>
    </ligand>
</feature>